<dbReference type="RefSeq" id="WP_329405839.1">
    <property type="nucleotide sequence ID" value="NZ_CP109441.1"/>
</dbReference>
<proteinExistence type="predicted"/>
<gene>
    <name evidence="1" type="ORF">OG563_29500</name>
</gene>
<reference evidence="1" key="1">
    <citation type="submission" date="2022-10" db="EMBL/GenBank/DDBJ databases">
        <title>The complete genomes of actinobacterial strains from the NBC collection.</title>
        <authorList>
            <person name="Joergensen T.S."/>
            <person name="Alvarez Arevalo M."/>
            <person name="Sterndorff E.B."/>
            <person name="Faurdal D."/>
            <person name="Vuksanovic O."/>
            <person name="Mourched A.-S."/>
            <person name="Charusanti P."/>
            <person name="Shaw S."/>
            <person name="Blin K."/>
            <person name="Weber T."/>
        </authorList>
    </citation>
    <scope>NUCLEOTIDE SEQUENCE</scope>
    <source>
        <strain evidence="1">NBC_01482</strain>
    </source>
</reference>
<keyword evidence="2" id="KW-1185">Reference proteome</keyword>
<accession>A0ABZ1YJE8</accession>
<organism evidence="1 2">
    <name type="scientific">Nocardia vinacea</name>
    <dbReference type="NCBI Taxonomy" id="96468"/>
    <lineage>
        <taxon>Bacteria</taxon>
        <taxon>Bacillati</taxon>
        <taxon>Actinomycetota</taxon>
        <taxon>Actinomycetes</taxon>
        <taxon>Mycobacteriales</taxon>
        <taxon>Nocardiaceae</taxon>
        <taxon>Nocardia</taxon>
    </lineage>
</organism>
<dbReference type="EMBL" id="CP109441">
    <property type="protein sequence ID" value="WUV43352.1"/>
    <property type="molecule type" value="Genomic_DNA"/>
</dbReference>
<protein>
    <recommendedName>
        <fullName evidence="3">DUF3558 domain-containing protein</fullName>
    </recommendedName>
</protein>
<sequence>MVVALCGCSQAQSGVPRAAEPIPTSAAPKTFGVTVSTDDRQKLEVAEKIRAVDPCAFFGEDTVSAHGVIATLGPETSVGDCEISFWQNEQRLLSSKITVDLDGPGLAPSAEDTSKQIAGETVAVDTRRGSNGDCAYKVPLRFPAQDSGSAGNPGATVAAPLAYASVSSSSVKPAALGCQLVEATVTNIVTAFRDNRIPRRDNAMVDVPLARRSPCELMQHLPLGYEFERINAETDPYSCTSFLVSPDTKGFSRALSVKFDVAQEDRAMRPNEDWKAAQVNGKAALISRDSGKEPTCTVIFPVGPVVDGYRPGAPEVSRILGRKQVLVQVMALCKFTDDLVPVAMDLFGANG</sequence>
<dbReference type="Proteomes" id="UP001432062">
    <property type="component" value="Chromosome"/>
</dbReference>
<evidence type="ECO:0008006" key="3">
    <source>
        <dbReference type="Google" id="ProtNLM"/>
    </source>
</evidence>
<evidence type="ECO:0000313" key="2">
    <source>
        <dbReference type="Proteomes" id="UP001432062"/>
    </source>
</evidence>
<name>A0ABZ1YJE8_9NOCA</name>
<evidence type="ECO:0000313" key="1">
    <source>
        <dbReference type="EMBL" id="WUV43352.1"/>
    </source>
</evidence>